<proteinExistence type="predicted"/>
<dbReference type="AlphaFoldDB" id="A0A2M7G1S8"/>
<name>A0A2M7G1S8_9BACT</name>
<gene>
    <name evidence="2" type="ORF">COW36_16245</name>
</gene>
<comment type="caution">
    <text evidence="2">The sequence shown here is derived from an EMBL/GenBank/DDBJ whole genome shotgun (WGS) entry which is preliminary data.</text>
</comment>
<evidence type="ECO:0000313" key="2">
    <source>
        <dbReference type="EMBL" id="PIW15686.1"/>
    </source>
</evidence>
<evidence type="ECO:0000256" key="1">
    <source>
        <dbReference type="SAM" id="MobiDB-lite"/>
    </source>
</evidence>
<reference evidence="2 3" key="1">
    <citation type="submission" date="2017-09" db="EMBL/GenBank/DDBJ databases">
        <title>Depth-based differentiation of microbial function through sediment-hosted aquifers and enrichment of novel symbionts in the deep terrestrial subsurface.</title>
        <authorList>
            <person name="Probst A.J."/>
            <person name="Ladd B."/>
            <person name="Jarett J.K."/>
            <person name="Geller-Mcgrath D.E."/>
            <person name="Sieber C.M."/>
            <person name="Emerson J.B."/>
            <person name="Anantharaman K."/>
            <person name="Thomas B.C."/>
            <person name="Malmstrom R."/>
            <person name="Stieglmeier M."/>
            <person name="Klingl A."/>
            <person name="Woyke T."/>
            <person name="Ryan C.M."/>
            <person name="Banfield J.F."/>
        </authorList>
    </citation>
    <scope>NUCLEOTIDE SEQUENCE [LARGE SCALE GENOMIC DNA]</scope>
    <source>
        <strain evidence="2">CG17_big_fil_post_rev_8_21_14_2_50_48_46</strain>
    </source>
</reference>
<organism evidence="2 3">
    <name type="scientific">bacterium (Candidatus Blackallbacteria) CG17_big_fil_post_rev_8_21_14_2_50_48_46</name>
    <dbReference type="NCBI Taxonomy" id="2014261"/>
    <lineage>
        <taxon>Bacteria</taxon>
        <taxon>Candidatus Blackallbacteria</taxon>
    </lineage>
</organism>
<dbReference type="EMBL" id="PFFQ01000047">
    <property type="protein sequence ID" value="PIW15686.1"/>
    <property type="molecule type" value="Genomic_DNA"/>
</dbReference>
<dbReference type="Proteomes" id="UP000231019">
    <property type="component" value="Unassembled WGS sequence"/>
</dbReference>
<evidence type="ECO:0000313" key="3">
    <source>
        <dbReference type="Proteomes" id="UP000231019"/>
    </source>
</evidence>
<feature type="region of interest" description="Disordered" evidence="1">
    <location>
        <begin position="45"/>
        <end position="65"/>
    </location>
</feature>
<protein>
    <submittedName>
        <fullName evidence="2">Uncharacterized protein</fullName>
    </submittedName>
</protein>
<accession>A0A2M7G1S8</accession>
<sequence>MQISASVKLETTPAAIEKTLGKPVQAAKTESARAIPADQLSLQRATGPVPESPARLNHPLQNSSPAVERRLQRYYGSADPAKIQAQARKMLGIEGVLLPAPHQRQANFLEFASRHFPPRPSKEDPFELPQHGPQPGMPVYALWQTYAQTDYGALMIEKVLKEAGEKPFVVRATTEGPPQGWHDFILVPENFPRNANQFRYGGQAIDPLAILHHEFEHTRFGRFEQSEAQMLQEEVHAVREVENPVRSLNGFEPRYTYTQLDPEGQPLQTVNILKPEVIHPGAWRFDPEDPGLMLPADNK</sequence>